<feature type="compositionally biased region" description="Low complexity" evidence="15">
    <location>
        <begin position="56"/>
        <end position="83"/>
    </location>
</feature>
<dbReference type="PANTHER" id="PTHR11006">
    <property type="entry name" value="PROTEIN ARGININE N-METHYLTRANSFERASE"/>
    <property type="match status" value="1"/>
</dbReference>
<evidence type="ECO:0000256" key="9">
    <source>
        <dbReference type="ARBA" id="ARBA00023015"/>
    </source>
</evidence>
<evidence type="ECO:0000256" key="12">
    <source>
        <dbReference type="ARBA" id="ARBA00049086"/>
    </source>
</evidence>
<evidence type="ECO:0000256" key="7">
    <source>
        <dbReference type="ARBA" id="ARBA00022691"/>
    </source>
</evidence>
<dbReference type="GO" id="GO:0005737">
    <property type="term" value="C:cytoplasm"/>
    <property type="evidence" value="ECO:0007669"/>
    <property type="project" value="UniProtKB-SubCell"/>
</dbReference>
<evidence type="ECO:0000313" key="20">
    <source>
        <dbReference type="WBParaSite" id="maker-uti_cns_0005667-snap-gene-0.6-mRNA-1"/>
    </source>
</evidence>
<dbReference type="WBParaSite" id="maker-uti_cns_0005667-snap-gene-0.6-mRNA-1">
    <property type="protein sequence ID" value="maker-uti_cns_0005667-snap-gene-0.6-mRNA-1"/>
    <property type="gene ID" value="maker-uti_cns_0005667-snap-gene-0.6"/>
</dbReference>
<evidence type="ECO:0000259" key="17">
    <source>
        <dbReference type="Pfam" id="PF13649"/>
    </source>
</evidence>
<evidence type="ECO:0000256" key="10">
    <source>
        <dbReference type="ARBA" id="ARBA00023163"/>
    </source>
</evidence>
<evidence type="ECO:0000259" key="18">
    <source>
        <dbReference type="Pfam" id="PF22528"/>
    </source>
</evidence>
<evidence type="ECO:0000256" key="5">
    <source>
        <dbReference type="ARBA" id="ARBA00022603"/>
    </source>
</evidence>
<evidence type="ECO:0000256" key="8">
    <source>
        <dbReference type="ARBA" id="ARBA00022853"/>
    </source>
</evidence>
<feature type="domain" description="Protein arginine N-methyltransferase" evidence="18">
    <location>
        <begin position="251"/>
        <end position="415"/>
    </location>
</feature>
<evidence type="ECO:0000313" key="19">
    <source>
        <dbReference type="Proteomes" id="UP000095280"/>
    </source>
</evidence>
<feature type="domain" description="Methyltransferase" evidence="17">
    <location>
        <begin position="149"/>
        <end position="244"/>
    </location>
</feature>
<dbReference type="EC" id="2.1.1.319" evidence="3"/>
<dbReference type="PANTHER" id="PTHR11006:SF10">
    <property type="entry name" value="HISTONE-ARGININE METHYLTRANSFERASE CARMER-RELATED"/>
    <property type="match status" value="1"/>
</dbReference>
<proteinExistence type="predicted"/>
<evidence type="ECO:0000256" key="4">
    <source>
        <dbReference type="ARBA" id="ARBA00022490"/>
    </source>
</evidence>
<keyword evidence="9" id="KW-0805">Transcription regulation</keyword>
<keyword evidence="7 13" id="KW-0949">S-adenosyl-L-methionine</keyword>
<evidence type="ECO:0000256" key="14">
    <source>
        <dbReference type="PROSITE-ProRule" id="PRU10038"/>
    </source>
</evidence>
<dbReference type="FunFam" id="3.40.50.150:FF:000031">
    <property type="entry name" value="Putative Histone-arginine methyltransferase CARM1"/>
    <property type="match status" value="1"/>
</dbReference>
<keyword evidence="11" id="KW-0539">Nucleus</keyword>
<dbReference type="InterPro" id="IPR055135">
    <property type="entry name" value="PRMT_dom"/>
</dbReference>
<dbReference type="GO" id="GO:0032259">
    <property type="term" value="P:methylation"/>
    <property type="evidence" value="ECO:0007669"/>
    <property type="project" value="UniProtKB-KW"/>
</dbReference>
<comment type="catalytic activity">
    <reaction evidence="12">
        <text>L-arginyl-[protein] + 2 S-adenosyl-L-methionine = N(omega),N(omega)-dimethyl-L-arginyl-[protein] + 2 S-adenosyl-L-homocysteine + 2 H(+)</text>
        <dbReference type="Rhea" id="RHEA:48096"/>
        <dbReference type="Rhea" id="RHEA-COMP:10532"/>
        <dbReference type="Rhea" id="RHEA-COMP:11991"/>
        <dbReference type="ChEBI" id="CHEBI:15378"/>
        <dbReference type="ChEBI" id="CHEBI:29965"/>
        <dbReference type="ChEBI" id="CHEBI:57856"/>
        <dbReference type="ChEBI" id="CHEBI:59789"/>
        <dbReference type="ChEBI" id="CHEBI:61897"/>
        <dbReference type="EC" id="2.1.1.319"/>
    </reaction>
</comment>
<dbReference type="Gene3D" id="3.40.50.150">
    <property type="entry name" value="Vaccinia Virus protein VP39"/>
    <property type="match status" value="1"/>
</dbReference>
<keyword evidence="10" id="KW-0804">Transcription</keyword>
<evidence type="ECO:0000256" key="11">
    <source>
        <dbReference type="ARBA" id="ARBA00023242"/>
    </source>
</evidence>
<keyword evidence="5 13" id="KW-0489">Methyltransferase</keyword>
<organism evidence="19 20">
    <name type="scientific">Macrostomum lignano</name>
    <dbReference type="NCBI Taxonomy" id="282301"/>
    <lineage>
        <taxon>Eukaryota</taxon>
        <taxon>Metazoa</taxon>
        <taxon>Spiralia</taxon>
        <taxon>Lophotrochozoa</taxon>
        <taxon>Platyhelminthes</taxon>
        <taxon>Rhabditophora</taxon>
        <taxon>Macrostomorpha</taxon>
        <taxon>Macrostomida</taxon>
        <taxon>Macrostomidae</taxon>
        <taxon>Macrostomum</taxon>
    </lineage>
</organism>
<dbReference type="Pfam" id="PF22528">
    <property type="entry name" value="PRMT_C"/>
    <property type="match status" value="1"/>
</dbReference>
<dbReference type="GO" id="GO:0035242">
    <property type="term" value="F:protein-arginine omega-N asymmetric methyltransferase activity"/>
    <property type="evidence" value="ECO:0007669"/>
    <property type="project" value="UniProtKB-EC"/>
</dbReference>
<dbReference type="SUPFAM" id="SSF53335">
    <property type="entry name" value="S-adenosyl-L-methionine-dependent methyltransferases"/>
    <property type="match status" value="1"/>
</dbReference>
<dbReference type="SUPFAM" id="SSF53474">
    <property type="entry name" value="alpha/beta-Hydrolases"/>
    <property type="match status" value="2"/>
</dbReference>
<dbReference type="Pfam" id="PF13649">
    <property type="entry name" value="Methyltransf_25"/>
    <property type="match status" value="1"/>
</dbReference>
<dbReference type="Proteomes" id="UP000095280">
    <property type="component" value="Unplaced"/>
</dbReference>
<feature type="domain" description="Alpha/beta hydrolase fold-3" evidence="16">
    <location>
        <begin position="1233"/>
        <end position="1292"/>
    </location>
</feature>
<dbReference type="Pfam" id="PF07859">
    <property type="entry name" value="Abhydrolase_3"/>
    <property type="match status" value="4"/>
</dbReference>
<evidence type="ECO:0000256" key="6">
    <source>
        <dbReference type="ARBA" id="ARBA00022679"/>
    </source>
</evidence>
<protein>
    <recommendedName>
        <fullName evidence="3">type I protein arginine methyltransferase</fullName>
        <ecNumber evidence="3">2.1.1.319</ecNumber>
    </recommendedName>
</protein>
<keyword evidence="6 13" id="KW-0808">Transferase</keyword>
<keyword evidence="8" id="KW-0156">Chromatin regulator</keyword>
<dbReference type="InterPro" id="IPR029063">
    <property type="entry name" value="SAM-dependent_MTases_sf"/>
</dbReference>
<dbReference type="GO" id="GO:0016787">
    <property type="term" value="F:hydrolase activity"/>
    <property type="evidence" value="ECO:0007669"/>
    <property type="project" value="InterPro"/>
</dbReference>
<evidence type="ECO:0000256" key="2">
    <source>
        <dbReference type="ARBA" id="ARBA00004496"/>
    </source>
</evidence>
<feature type="active site" evidence="14">
    <location>
        <position position="1113"/>
    </location>
</feature>
<feature type="active site" evidence="14">
    <location>
        <position position="729"/>
    </location>
</feature>
<dbReference type="InterPro" id="IPR025799">
    <property type="entry name" value="Arg_MeTrfase"/>
</dbReference>
<comment type="subcellular location">
    <subcellularLocation>
        <location evidence="2">Cytoplasm</location>
    </subcellularLocation>
    <subcellularLocation>
        <location evidence="1">Nucleus</location>
    </subcellularLocation>
</comment>
<dbReference type="PROSITE" id="PS01174">
    <property type="entry name" value="LIPASE_GDXG_SER"/>
    <property type="match status" value="2"/>
</dbReference>
<feature type="region of interest" description="Disordered" evidence="15">
    <location>
        <begin position="56"/>
        <end position="99"/>
    </location>
</feature>
<feature type="domain" description="Alpha/beta hydrolase fold-3" evidence="16">
    <location>
        <begin position="651"/>
        <end position="802"/>
    </location>
</feature>
<evidence type="ECO:0000256" key="3">
    <source>
        <dbReference type="ARBA" id="ARBA00011925"/>
    </source>
</evidence>
<dbReference type="InterPro" id="IPR029058">
    <property type="entry name" value="AB_hydrolase_fold"/>
</dbReference>
<dbReference type="CDD" id="cd02440">
    <property type="entry name" value="AdoMet_MTases"/>
    <property type="match status" value="1"/>
</dbReference>
<evidence type="ECO:0000256" key="15">
    <source>
        <dbReference type="SAM" id="MobiDB-lite"/>
    </source>
</evidence>
<name>A0A1I8HEJ5_9PLAT</name>
<dbReference type="GO" id="GO:0070611">
    <property type="term" value="F:histone H3R2 methyltransferase activity"/>
    <property type="evidence" value="ECO:0007669"/>
    <property type="project" value="TreeGrafter"/>
</dbReference>
<dbReference type="GO" id="GO:0005634">
    <property type="term" value="C:nucleus"/>
    <property type="evidence" value="ECO:0007669"/>
    <property type="project" value="UniProtKB-SubCell"/>
</dbReference>
<sequence length="1318" mass="144231">SGESLLSLSCQFKEADIAQVSHRSLSIYTGGQGHILCFPTENDLTTFQRRLREFQSAAAEKQKQQQQQQQQQQQAQQKKNPQQHANGADKHDSSVSVFDQRTETASSAQYFQFYSFLSQQQNMLQDYIRTATYQRAVLSNVTDFQDKVVMDVGAGSGILSFFAAQAGARRVYAVEASNMSAMCERLVRANNLQDRITVVTGKIEEVDIPEKVDTLISEPMGYMLFNERMLESYLHAKKWLKPTGKMFPSVAHLYCAPFSDEALFGEQVTKANFWWQQFFYGVDLSCLRDEALAEYLRQPVVDTWDSNLLIAAPIRHTVDFRSASETDLHLIDVPLNYTVAQAALVHGLAFWFDVGFLGSQSDVWLSTAPTEPLTHWYQVRCLFSRPLFVQAGQNLRGRLIMKANERQSYDVEIELQGPADQAPVRNCLDLKNPCFRYTGAVAPPAVPGASAKPPSEAAFPAIVDESAAATAAAAAAAAAAAGGPAGGHVMFGLSAPTSTMASVSGGGQPCITTAFGGAPLQQHQQPLPQSPQLDFNNLAAMADTWNKMQIALLICGVLFALLAYSVYEPMPDYVLDRGFLTLGHSVWRIFDAVGDLTEYFCICESEVVRRQVFSLILPPPKNTSRVLFTYEQFADSRTLVARPLKPSGAALIYIHGGGWAVGSPEMFSETYEELADKTGITVFAVRYRLAPEQPFPAAFDDCLSATLAIFDAAKSLGLDAGRIAIAGDSAGGQLTASIVQQLRRSGSPHRPKLHLMVYPVTQVVNLRTGSMLQHTNAPILKAEHMPRYVSLYLAGSAVAARWIAENGHVTPAVRAAYETATGQTLPAAAAVEAASAGIRDSVASRVASLATDWRVSPLLATDLDQLDLPPAHILACQFDPLFDDAIMYANRLQRAGVRTRLIKYRTYHGAMSLPRDGLEIRVYVTKMLLEELAASACLLAYGLYEPLPDFSQDRALLALRCAALKTLTALGRLMERLNLGSFETAAHRILRFPAPSYTSSVIFYYRQFANSRTLVAMPRHESGTGENRTAGAAAVIYIHGGGWALGAPEMHNSLCEQLVEQTGITMFAVRYRLSSEQPFPAAFDDCLSATLAIFDAAKSLGLDAGRIAIAGDSAGGQLTASVVQQLRRSGSPHRPKLHLMVYPVTQAVNLRTSSHRSHSNVALMKHLPSSRFLSLYLAGDMSAADWISQLGHATEYARLAYKRATGEVLPFPKSPNVAADSAVISESVASRVATLATDPRVSPLLAADLDQLDLPPVHILACKFDRLYDDAIMYAKRLQRAGVRTHLSEHQTYHGALNMANDGQEMRNYLVKVFRDLL</sequence>
<reference evidence="20" key="1">
    <citation type="submission" date="2016-11" db="UniProtKB">
        <authorList>
            <consortium name="WormBaseParasite"/>
        </authorList>
    </citation>
    <scope>IDENTIFICATION</scope>
</reference>
<dbReference type="Gene3D" id="3.40.50.1820">
    <property type="entry name" value="alpha/beta hydrolase"/>
    <property type="match status" value="2"/>
</dbReference>
<dbReference type="PROSITE" id="PS51678">
    <property type="entry name" value="SAM_MT_PRMT"/>
    <property type="match status" value="1"/>
</dbReference>
<keyword evidence="19" id="KW-1185">Reference proteome</keyword>
<dbReference type="InterPro" id="IPR013094">
    <property type="entry name" value="AB_hydrolase_3"/>
</dbReference>
<evidence type="ECO:0000256" key="1">
    <source>
        <dbReference type="ARBA" id="ARBA00004123"/>
    </source>
</evidence>
<dbReference type="InterPro" id="IPR033140">
    <property type="entry name" value="Lipase_GDXG_put_SER_AS"/>
</dbReference>
<dbReference type="InterPro" id="IPR041698">
    <property type="entry name" value="Methyltransf_25"/>
</dbReference>
<accession>A0A1I8HEJ5</accession>
<feature type="domain" description="Alpha/beta hydrolase fold-3" evidence="16">
    <location>
        <begin position="839"/>
        <end position="906"/>
    </location>
</feature>
<keyword evidence="4" id="KW-0963">Cytoplasm</keyword>
<evidence type="ECO:0000259" key="16">
    <source>
        <dbReference type="Pfam" id="PF07859"/>
    </source>
</evidence>
<evidence type="ECO:0000256" key="13">
    <source>
        <dbReference type="PROSITE-ProRule" id="PRU01015"/>
    </source>
</evidence>
<dbReference type="Gene3D" id="2.70.160.11">
    <property type="entry name" value="Hnrnp arginine n-methyltransferase1"/>
    <property type="match status" value="1"/>
</dbReference>
<feature type="domain" description="Alpha/beta hydrolase fold-3" evidence="16">
    <location>
        <begin position="1035"/>
        <end position="1190"/>
    </location>
</feature>